<evidence type="ECO:0000313" key="9">
    <source>
        <dbReference type="EMBL" id="KAG8518272.1"/>
    </source>
</evidence>
<evidence type="ECO:0000256" key="3">
    <source>
        <dbReference type="ARBA" id="ARBA00022771"/>
    </source>
</evidence>
<keyword evidence="10" id="KW-1185">Reference proteome</keyword>
<dbReference type="FunFam" id="3.30.160.60:FF:002214">
    <property type="entry name" value="zinc finger protein 34 isoform X2"/>
    <property type="match status" value="1"/>
</dbReference>
<dbReference type="PANTHER" id="PTHR23232">
    <property type="entry name" value="KRAB DOMAIN C2H2 ZINC FINGER"/>
    <property type="match status" value="1"/>
</dbReference>
<evidence type="ECO:0000259" key="8">
    <source>
        <dbReference type="PROSITE" id="PS50805"/>
    </source>
</evidence>
<evidence type="ECO:0000256" key="2">
    <source>
        <dbReference type="ARBA" id="ARBA00022737"/>
    </source>
</evidence>
<feature type="domain" description="KRAB" evidence="8">
    <location>
        <begin position="95"/>
        <end position="169"/>
    </location>
</feature>
<sequence>RGLKAPPTGTQQSVSSLPATFLLVGSDGQAGPGLSATPLRHRGEYGPAGAGAKASGAGDQTLPPGRAALPRLPAIGPTLNHTWACSKVLSFQAKVTFEDVAVLLSQEEWGHLGPAQRGLYRDVMLETYGNLVSLAHRIRTECKELTSGEMLTGELLGQLREPIPQGPEPGEAHEHVRESEESLDKSGGQRGPRPVMVTKKESSQESGGSLRLGLSPILDQRPHKCDICEQSFEQRSYLNNHKRLLAAPYHRRGAKAKALTDAPH</sequence>
<dbReference type="Proteomes" id="UP000700334">
    <property type="component" value="Unassembled WGS sequence"/>
</dbReference>
<evidence type="ECO:0000256" key="1">
    <source>
        <dbReference type="ARBA" id="ARBA00022723"/>
    </source>
</evidence>
<keyword evidence="2" id="KW-0677">Repeat</keyword>
<accession>A0A8J6DQQ6</accession>
<name>A0A8J6DQQ6_GALPY</name>
<dbReference type="PROSITE" id="PS50157">
    <property type="entry name" value="ZINC_FINGER_C2H2_2"/>
    <property type="match status" value="1"/>
</dbReference>
<dbReference type="SUPFAM" id="SSF57667">
    <property type="entry name" value="beta-beta-alpha zinc fingers"/>
    <property type="match status" value="1"/>
</dbReference>
<comment type="caution">
    <text evidence="9">The sequence shown here is derived from an EMBL/GenBank/DDBJ whole genome shotgun (WGS) entry which is preliminary data.</text>
</comment>
<feature type="domain" description="C2H2-type" evidence="7">
    <location>
        <begin position="223"/>
        <end position="250"/>
    </location>
</feature>
<protein>
    <submittedName>
        <fullName evidence="9">Zinc finger protein 34</fullName>
    </submittedName>
</protein>
<feature type="region of interest" description="Disordered" evidence="6">
    <location>
        <begin position="32"/>
        <end position="62"/>
    </location>
</feature>
<dbReference type="Gene3D" id="6.10.140.140">
    <property type="match status" value="1"/>
</dbReference>
<dbReference type="InterPro" id="IPR036236">
    <property type="entry name" value="Znf_C2H2_sf"/>
</dbReference>
<keyword evidence="1" id="KW-0479">Metal-binding</keyword>
<evidence type="ECO:0000256" key="5">
    <source>
        <dbReference type="PROSITE-ProRule" id="PRU00042"/>
    </source>
</evidence>
<evidence type="ECO:0000256" key="6">
    <source>
        <dbReference type="SAM" id="MobiDB-lite"/>
    </source>
</evidence>
<dbReference type="PANTHER" id="PTHR23232:SF163">
    <property type="entry name" value="ZINC FINGER PROTEIN 589"/>
    <property type="match status" value="1"/>
</dbReference>
<feature type="region of interest" description="Disordered" evidence="6">
    <location>
        <begin position="160"/>
        <end position="215"/>
    </location>
</feature>
<organism evidence="9 10">
    <name type="scientific">Galemys pyrenaicus</name>
    <name type="common">Iberian desman</name>
    <name type="synonym">Pyrenean desman</name>
    <dbReference type="NCBI Taxonomy" id="202257"/>
    <lineage>
        <taxon>Eukaryota</taxon>
        <taxon>Metazoa</taxon>
        <taxon>Chordata</taxon>
        <taxon>Craniata</taxon>
        <taxon>Vertebrata</taxon>
        <taxon>Euteleostomi</taxon>
        <taxon>Mammalia</taxon>
        <taxon>Eutheria</taxon>
        <taxon>Laurasiatheria</taxon>
        <taxon>Eulipotyphla</taxon>
        <taxon>Talpidae</taxon>
        <taxon>Galemys</taxon>
    </lineage>
</organism>
<dbReference type="CDD" id="cd07765">
    <property type="entry name" value="KRAB_A-box"/>
    <property type="match status" value="1"/>
</dbReference>
<evidence type="ECO:0000313" key="10">
    <source>
        <dbReference type="Proteomes" id="UP000700334"/>
    </source>
</evidence>
<feature type="non-terminal residue" evidence="9">
    <location>
        <position position="1"/>
    </location>
</feature>
<dbReference type="SMART" id="SM00349">
    <property type="entry name" value="KRAB"/>
    <property type="match status" value="1"/>
</dbReference>
<dbReference type="InterPro" id="IPR001909">
    <property type="entry name" value="KRAB"/>
</dbReference>
<keyword evidence="4" id="KW-0862">Zinc</keyword>
<evidence type="ECO:0000259" key="7">
    <source>
        <dbReference type="PROSITE" id="PS50157"/>
    </source>
</evidence>
<dbReference type="InterPro" id="IPR013087">
    <property type="entry name" value="Znf_C2H2_type"/>
</dbReference>
<gene>
    <name evidence="9" type="ORF">J0S82_011431</name>
</gene>
<dbReference type="Pfam" id="PF01352">
    <property type="entry name" value="KRAB"/>
    <property type="match status" value="1"/>
</dbReference>
<dbReference type="InterPro" id="IPR036051">
    <property type="entry name" value="KRAB_dom_sf"/>
</dbReference>
<proteinExistence type="predicted"/>
<feature type="compositionally biased region" description="Basic and acidic residues" evidence="6">
    <location>
        <begin position="170"/>
        <end position="184"/>
    </location>
</feature>
<keyword evidence="3 5" id="KW-0863">Zinc-finger</keyword>
<dbReference type="SUPFAM" id="SSF109640">
    <property type="entry name" value="KRAB domain (Kruppel-associated box)"/>
    <property type="match status" value="1"/>
</dbReference>
<dbReference type="GO" id="GO:0008270">
    <property type="term" value="F:zinc ion binding"/>
    <property type="evidence" value="ECO:0007669"/>
    <property type="project" value="UniProtKB-KW"/>
</dbReference>
<dbReference type="EMBL" id="JAGFMF010011637">
    <property type="protein sequence ID" value="KAG8518272.1"/>
    <property type="molecule type" value="Genomic_DNA"/>
</dbReference>
<reference evidence="9" key="1">
    <citation type="journal article" date="2021" name="Evol. Appl.">
        <title>The genome of the Pyrenean desman and the effects of bottlenecks and inbreeding on the genomic landscape of an endangered species.</title>
        <authorList>
            <person name="Escoda L."/>
            <person name="Castresana J."/>
        </authorList>
    </citation>
    <scope>NUCLEOTIDE SEQUENCE</scope>
    <source>
        <strain evidence="9">IBE-C5619</strain>
    </source>
</reference>
<dbReference type="GO" id="GO:0006355">
    <property type="term" value="P:regulation of DNA-templated transcription"/>
    <property type="evidence" value="ECO:0007669"/>
    <property type="project" value="InterPro"/>
</dbReference>
<dbReference type="InterPro" id="IPR050169">
    <property type="entry name" value="Krueppel_C2H2_ZnF"/>
</dbReference>
<dbReference type="AlphaFoldDB" id="A0A8J6DQQ6"/>
<dbReference type="Gene3D" id="3.30.160.60">
    <property type="entry name" value="Classic Zinc Finger"/>
    <property type="match status" value="1"/>
</dbReference>
<evidence type="ECO:0000256" key="4">
    <source>
        <dbReference type="ARBA" id="ARBA00022833"/>
    </source>
</evidence>
<feature type="non-terminal residue" evidence="9">
    <location>
        <position position="264"/>
    </location>
</feature>
<feature type="compositionally biased region" description="Low complexity" evidence="6">
    <location>
        <begin position="50"/>
        <end position="62"/>
    </location>
</feature>
<dbReference type="PROSITE" id="PS50805">
    <property type="entry name" value="KRAB"/>
    <property type="match status" value="1"/>
</dbReference>